<feature type="signal peptide" evidence="1">
    <location>
        <begin position="1"/>
        <end position="20"/>
    </location>
</feature>
<name>A0AAV5WAP1_9BILA</name>
<accession>A0AAV5WAP1</accession>
<sequence length="84" mass="10072">MLFSLRFLLVLICFFVGISSYSVHRSTNHEMYPIEPEDLTRRLEDKREVLVRVLKRAEDLQVFRRSQSQNVFNRNRCFFSPVSC</sequence>
<evidence type="ECO:0000313" key="2">
    <source>
        <dbReference type="EMBL" id="GMT29059.1"/>
    </source>
</evidence>
<dbReference type="AlphaFoldDB" id="A0AAV5WAP1"/>
<reference evidence="2" key="1">
    <citation type="submission" date="2023-10" db="EMBL/GenBank/DDBJ databases">
        <title>Genome assembly of Pristionchus species.</title>
        <authorList>
            <person name="Yoshida K."/>
            <person name="Sommer R.J."/>
        </authorList>
    </citation>
    <scope>NUCLEOTIDE SEQUENCE</scope>
    <source>
        <strain evidence="2">RS5133</strain>
    </source>
</reference>
<keyword evidence="3" id="KW-1185">Reference proteome</keyword>
<organism evidence="2 3">
    <name type="scientific">Pristionchus fissidentatus</name>
    <dbReference type="NCBI Taxonomy" id="1538716"/>
    <lineage>
        <taxon>Eukaryota</taxon>
        <taxon>Metazoa</taxon>
        <taxon>Ecdysozoa</taxon>
        <taxon>Nematoda</taxon>
        <taxon>Chromadorea</taxon>
        <taxon>Rhabditida</taxon>
        <taxon>Rhabditina</taxon>
        <taxon>Diplogasteromorpha</taxon>
        <taxon>Diplogasteroidea</taxon>
        <taxon>Neodiplogasteridae</taxon>
        <taxon>Pristionchus</taxon>
    </lineage>
</organism>
<feature type="chain" id="PRO_5043551653" evidence="1">
    <location>
        <begin position="21"/>
        <end position="84"/>
    </location>
</feature>
<protein>
    <submittedName>
        <fullName evidence="2">Uncharacterized protein</fullName>
    </submittedName>
</protein>
<proteinExistence type="predicted"/>
<evidence type="ECO:0000256" key="1">
    <source>
        <dbReference type="SAM" id="SignalP"/>
    </source>
</evidence>
<dbReference type="EMBL" id="BTSY01000005">
    <property type="protein sequence ID" value="GMT29059.1"/>
    <property type="molecule type" value="Genomic_DNA"/>
</dbReference>
<dbReference type="Proteomes" id="UP001432322">
    <property type="component" value="Unassembled WGS sequence"/>
</dbReference>
<keyword evidence="1" id="KW-0732">Signal</keyword>
<evidence type="ECO:0000313" key="3">
    <source>
        <dbReference type="Proteomes" id="UP001432322"/>
    </source>
</evidence>
<comment type="caution">
    <text evidence="2">The sequence shown here is derived from an EMBL/GenBank/DDBJ whole genome shotgun (WGS) entry which is preliminary data.</text>
</comment>
<gene>
    <name evidence="2" type="ORF">PFISCL1PPCAC_20356</name>
</gene>